<comment type="caution">
    <text evidence="8">The sequence shown here is derived from an EMBL/GenBank/DDBJ whole genome shotgun (WGS) entry which is preliminary data.</text>
</comment>
<keyword evidence="3 6" id="KW-0805">Transcription regulation</keyword>
<reference evidence="9" key="2">
    <citation type="journal article" date="2017" name="J. Anim. Genet.">
        <title>Multiple reference genome sequences of hot pepper reveal the massive evolution of plant disease resistance genes by retroduplication.</title>
        <authorList>
            <person name="Kim S."/>
            <person name="Park J."/>
            <person name="Yeom S.-I."/>
            <person name="Kim Y.-M."/>
            <person name="Seo E."/>
            <person name="Kim K.-T."/>
            <person name="Kim M.-S."/>
            <person name="Lee J.M."/>
            <person name="Cheong K."/>
            <person name="Shin H.-S."/>
            <person name="Kim S.-B."/>
            <person name="Han K."/>
            <person name="Lee J."/>
            <person name="Park M."/>
            <person name="Lee H.-A."/>
            <person name="Lee H.-Y."/>
            <person name="Lee Y."/>
            <person name="Oh S."/>
            <person name="Lee J.H."/>
            <person name="Choi E."/>
            <person name="Choi E."/>
            <person name="Lee S.E."/>
            <person name="Jeon J."/>
            <person name="Kim H."/>
            <person name="Choi G."/>
            <person name="Song H."/>
            <person name="Lee J."/>
            <person name="Lee S.-C."/>
            <person name="Kwon J.-K."/>
            <person name="Lee H.-Y."/>
            <person name="Koo N."/>
            <person name="Hong Y."/>
            <person name="Kim R.W."/>
            <person name="Kang W.-H."/>
            <person name="Huh J.H."/>
            <person name="Kang B.-C."/>
            <person name="Yang T.-J."/>
            <person name="Lee Y.-H."/>
            <person name="Bennetzen J.L."/>
            <person name="Choi D."/>
        </authorList>
    </citation>
    <scope>NUCLEOTIDE SEQUENCE [LARGE SCALE GENOMIC DNA]</scope>
    <source>
        <strain evidence="9">cv. PBC81</strain>
    </source>
</reference>
<evidence type="ECO:0000313" key="8">
    <source>
        <dbReference type="EMBL" id="PHT36884.1"/>
    </source>
</evidence>
<protein>
    <recommendedName>
        <fullName evidence="6">Transcription repressor</fullName>
    </recommendedName>
    <alternativeName>
        <fullName evidence="6">Ovate family protein</fullName>
    </alternativeName>
</protein>
<dbReference type="OrthoDB" id="1303163at2759"/>
<evidence type="ECO:0000256" key="2">
    <source>
        <dbReference type="ARBA" id="ARBA00022491"/>
    </source>
</evidence>
<reference evidence="8 9" key="1">
    <citation type="journal article" date="2017" name="Genome Biol.">
        <title>New reference genome sequences of hot pepper reveal the massive evolution of plant disease-resistance genes by retroduplication.</title>
        <authorList>
            <person name="Kim S."/>
            <person name="Park J."/>
            <person name="Yeom S.I."/>
            <person name="Kim Y.M."/>
            <person name="Seo E."/>
            <person name="Kim K.T."/>
            <person name="Kim M.S."/>
            <person name="Lee J.M."/>
            <person name="Cheong K."/>
            <person name="Shin H.S."/>
            <person name="Kim S.B."/>
            <person name="Han K."/>
            <person name="Lee J."/>
            <person name="Park M."/>
            <person name="Lee H.A."/>
            <person name="Lee H.Y."/>
            <person name="Lee Y."/>
            <person name="Oh S."/>
            <person name="Lee J.H."/>
            <person name="Choi E."/>
            <person name="Choi E."/>
            <person name="Lee S.E."/>
            <person name="Jeon J."/>
            <person name="Kim H."/>
            <person name="Choi G."/>
            <person name="Song H."/>
            <person name="Lee J."/>
            <person name="Lee S.C."/>
            <person name="Kwon J.K."/>
            <person name="Lee H.Y."/>
            <person name="Koo N."/>
            <person name="Hong Y."/>
            <person name="Kim R.W."/>
            <person name="Kang W.H."/>
            <person name="Huh J.H."/>
            <person name="Kang B.C."/>
            <person name="Yang T.J."/>
            <person name="Lee Y.H."/>
            <person name="Bennetzen J.L."/>
            <person name="Choi D."/>
        </authorList>
    </citation>
    <scope>NUCLEOTIDE SEQUENCE [LARGE SCALE GENOMIC DNA]</scope>
    <source>
        <strain evidence="9">cv. PBC81</strain>
    </source>
</reference>
<dbReference type="AlphaFoldDB" id="A0A2G2VV94"/>
<name>A0A2G2VV94_CAPBA</name>
<evidence type="ECO:0000259" key="7">
    <source>
        <dbReference type="PROSITE" id="PS51754"/>
    </source>
</evidence>
<evidence type="ECO:0000256" key="3">
    <source>
        <dbReference type="ARBA" id="ARBA00023015"/>
    </source>
</evidence>
<keyword evidence="2 6" id="KW-0678">Repressor</keyword>
<comment type="function">
    <text evidence="6">Transcriptional repressor that regulates multiple aspects of plant growth and development.</text>
</comment>
<keyword evidence="9" id="KW-1185">Reference proteome</keyword>
<dbReference type="PANTHER" id="PTHR33057">
    <property type="entry name" value="TRANSCRIPTION REPRESSOR OFP7-RELATED"/>
    <property type="match status" value="1"/>
</dbReference>
<dbReference type="EMBL" id="MLFT02000010">
    <property type="protein sequence ID" value="PHT36884.1"/>
    <property type="molecule type" value="Genomic_DNA"/>
</dbReference>
<keyword evidence="4 6" id="KW-0804">Transcription</keyword>
<comment type="subcellular location">
    <subcellularLocation>
        <location evidence="1 6">Nucleus</location>
    </subcellularLocation>
</comment>
<dbReference type="NCBIfam" id="TIGR01568">
    <property type="entry name" value="A_thal_3678"/>
    <property type="match status" value="1"/>
</dbReference>
<dbReference type="InterPro" id="IPR006458">
    <property type="entry name" value="Ovate_C"/>
</dbReference>
<organism evidence="8 9">
    <name type="scientific">Capsicum baccatum</name>
    <name type="common">Peruvian pepper</name>
    <dbReference type="NCBI Taxonomy" id="33114"/>
    <lineage>
        <taxon>Eukaryota</taxon>
        <taxon>Viridiplantae</taxon>
        <taxon>Streptophyta</taxon>
        <taxon>Embryophyta</taxon>
        <taxon>Tracheophyta</taxon>
        <taxon>Spermatophyta</taxon>
        <taxon>Magnoliopsida</taxon>
        <taxon>eudicotyledons</taxon>
        <taxon>Gunneridae</taxon>
        <taxon>Pentapetalae</taxon>
        <taxon>asterids</taxon>
        <taxon>lamiids</taxon>
        <taxon>Solanales</taxon>
        <taxon>Solanaceae</taxon>
        <taxon>Solanoideae</taxon>
        <taxon>Capsiceae</taxon>
        <taxon>Capsicum</taxon>
    </lineage>
</organism>
<dbReference type="Proteomes" id="UP000224567">
    <property type="component" value="Unassembled WGS sequence"/>
</dbReference>
<keyword evidence="5 6" id="KW-0539">Nucleus</keyword>
<evidence type="ECO:0000313" key="9">
    <source>
        <dbReference type="Proteomes" id="UP000224567"/>
    </source>
</evidence>
<evidence type="ECO:0000256" key="5">
    <source>
        <dbReference type="ARBA" id="ARBA00023242"/>
    </source>
</evidence>
<dbReference type="PROSITE" id="PS51754">
    <property type="entry name" value="OVATE"/>
    <property type="match status" value="1"/>
</dbReference>
<dbReference type="GO" id="GO:0005634">
    <property type="term" value="C:nucleus"/>
    <property type="evidence" value="ECO:0007669"/>
    <property type="project" value="UniProtKB-SubCell"/>
</dbReference>
<gene>
    <name evidence="8" type="ORF">CQW23_24584</name>
</gene>
<evidence type="ECO:0000256" key="1">
    <source>
        <dbReference type="ARBA" id="ARBA00004123"/>
    </source>
</evidence>
<sequence>MKFPSFFKIQETCPFIPCENLKTLSLRVENNHNIFNSQRFYNNVDDDEIVQNVIEELKEVKERFFIEGGGKTSSILEVSSSKNNDGSNTSEFQPFSDSSCVMTMIDSMDSFDNSKKLKGKWVEANQGIETSSILEVGSSLKSDDISSKRFEFLPLNDSSFVMMDSMNPLGNSNKSMNEVVKSSSKNNNSSSIGLKFMPFNDSSVIVLMNSVNPYEDFKKSMEEMLEENQQIKDCEKCLEELLIWYLKSNGENNYRYIIDAFFDLVNDYNSSTNATSCSHSFTNSLFFDSTPSVFASSSFLSLLEAEDEIVDEITQEDYRCNLISKI</sequence>
<dbReference type="Pfam" id="PF04844">
    <property type="entry name" value="Ovate"/>
    <property type="match status" value="1"/>
</dbReference>
<evidence type="ECO:0000256" key="6">
    <source>
        <dbReference type="RuleBase" id="RU367028"/>
    </source>
</evidence>
<evidence type="ECO:0000256" key="4">
    <source>
        <dbReference type="ARBA" id="ARBA00023163"/>
    </source>
</evidence>
<feature type="domain" description="OVATE" evidence="7">
    <location>
        <begin position="206"/>
        <end position="267"/>
    </location>
</feature>
<dbReference type="PANTHER" id="PTHR33057:SF172">
    <property type="entry name" value="TRANSCRIPTION REPRESSOR"/>
    <property type="match status" value="1"/>
</dbReference>
<proteinExistence type="predicted"/>
<accession>A0A2G2VV94</accession>
<dbReference type="STRING" id="33114.A0A2G2VV94"/>
<dbReference type="GO" id="GO:0045892">
    <property type="term" value="P:negative regulation of DNA-templated transcription"/>
    <property type="evidence" value="ECO:0007669"/>
    <property type="project" value="UniProtKB-UniRule"/>
</dbReference>
<dbReference type="InterPro" id="IPR038933">
    <property type="entry name" value="Ovate"/>
</dbReference>